<dbReference type="CDD" id="cd00560">
    <property type="entry name" value="PanC"/>
    <property type="match status" value="1"/>
</dbReference>
<dbReference type="Proteomes" id="UP001241110">
    <property type="component" value="Unassembled WGS sequence"/>
</dbReference>
<dbReference type="EC" id="6.3.2.1" evidence="8"/>
<reference evidence="9" key="1">
    <citation type="submission" date="2023-05" db="EMBL/GenBank/DDBJ databases">
        <authorList>
            <person name="Zhang X."/>
        </authorList>
    </citation>
    <scope>NUCLEOTIDE SEQUENCE</scope>
    <source>
        <strain evidence="9">YF14B1</strain>
    </source>
</reference>
<evidence type="ECO:0000256" key="6">
    <source>
        <dbReference type="ARBA" id="ARBA00022840"/>
    </source>
</evidence>
<dbReference type="InterPro" id="IPR042176">
    <property type="entry name" value="Pantoate_ligase_C"/>
</dbReference>
<gene>
    <name evidence="8 9" type="primary">panC</name>
    <name evidence="9" type="ORF">QNI16_09585</name>
</gene>
<comment type="subunit">
    <text evidence="8">Homodimer.</text>
</comment>
<feature type="binding site" evidence="8">
    <location>
        <position position="61"/>
    </location>
    <ligand>
        <name>beta-alanine</name>
        <dbReference type="ChEBI" id="CHEBI:57966"/>
    </ligand>
</feature>
<feature type="binding site" evidence="8">
    <location>
        <begin position="147"/>
        <end position="150"/>
    </location>
    <ligand>
        <name>ATP</name>
        <dbReference type="ChEBI" id="CHEBI:30616"/>
    </ligand>
</feature>
<feature type="binding site" evidence="8">
    <location>
        <position position="61"/>
    </location>
    <ligand>
        <name>(R)-pantoate</name>
        <dbReference type="ChEBI" id="CHEBI:15980"/>
    </ligand>
</feature>
<dbReference type="GO" id="GO:0015940">
    <property type="term" value="P:pantothenate biosynthetic process"/>
    <property type="evidence" value="ECO:0007669"/>
    <property type="project" value="UniProtKB-UniRule"/>
</dbReference>
<dbReference type="EMBL" id="JASJOS010000004">
    <property type="protein sequence ID" value="MDJ1480733.1"/>
    <property type="molecule type" value="Genomic_DNA"/>
</dbReference>
<evidence type="ECO:0000256" key="4">
    <source>
        <dbReference type="ARBA" id="ARBA00022655"/>
    </source>
</evidence>
<dbReference type="AlphaFoldDB" id="A0AAE3QNS6"/>
<comment type="subcellular location">
    <subcellularLocation>
        <location evidence="8">Cytoplasm</location>
    </subcellularLocation>
</comment>
<dbReference type="Gene3D" id="3.40.50.620">
    <property type="entry name" value="HUPs"/>
    <property type="match status" value="1"/>
</dbReference>
<dbReference type="PANTHER" id="PTHR21299">
    <property type="entry name" value="CYTIDYLATE KINASE/PANTOATE-BETA-ALANINE LIGASE"/>
    <property type="match status" value="1"/>
</dbReference>
<dbReference type="GO" id="GO:0005829">
    <property type="term" value="C:cytosol"/>
    <property type="evidence" value="ECO:0007669"/>
    <property type="project" value="TreeGrafter"/>
</dbReference>
<dbReference type="InterPro" id="IPR014729">
    <property type="entry name" value="Rossmann-like_a/b/a_fold"/>
</dbReference>
<sequence>MQVFTSIQSLRDYLSQSRQQNKTIGFVPTMGALHEGHLSLIKRCKEENDLAVCSIYVNPTQFNNPEDLKKYPRTPEADQQLLQDAGCDVLFMPADTEMYPASVNLKMDFGNLETVLEGKFRPGHFNGVGIVVSKLFHMVQPDAAYFGQKDLQQCLVIRRLIQDLSFPVRLVICPTMRESDGLAMSSRNRRLSSTQRTVAPLLYQALEMAHAMLDNDGTIEIAKKTVALHLTKSDEVELEYFEVVNTDDLASFTEGKVQAPYALCIAAFVGGVRLIDNILIE</sequence>
<dbReference type="HAMAP" id="MF_00158">
    <property type="entry name" value="PanC"/>
    <property type="match status" value="1"/>
</dbReference>
<feature type="binding site" evidence="8">
    <location>
        <begin position="184"/>
        <end position="187"/>
    </location>
    <ligand>
        <name>ATP</name>
        <dbReference type="ChEBI" id="CHEBI:30616"/>
    </ligand>
</feature>
<dbReference type="SUPFAM" id="SSF52374">
    <property type="entry name" value="Nucleotidylyl transferase"/>
    <property type="match status" value="1"/>
</dbReference>
<evidence type="ECO:0000256" key="3">
    <source>
        <dbReference type="ARBA" id="ARBA00022598"/>
    </source>
</evidence>
<comment type="function">
    <text evidence="8">Catalyzes the condensation of pantoate with beta-alanine in an ATP-dependent reaction via a pantoyl-adenylate intermediate.</text>
</comment>
<dbReference type="RefSeq" id="WP_313977647.1">
    <property type="nucleotide sequence ID" value="NZ_JASJOS010000004.1"/>
</dbReference>
<dbReference type="InterPro" id="IPR004821">
    <property type="entry name" value="Cyt_trans-like"/>
</dbReference>
<dbReference type="FunFam" id="3.40.50.620:FF:000013">
    <property type="entry name" value="Pantothenate synthetase"/>
    <property type="match status" value="1"/>
</dbReference>
<evidence type="ECO:0000256" key="2">
    <source>
        <dbReference type="ARBA" id="ARBA00009256"/>
    </source>
</evidence>
<keyword evidence="6 8" id="KW-0067">ATP-binding</keyword>
<comment type="catalytic activity">
    <reaction evidence="7 8">
        <text>(R)-pantoate + beta-alanine + ATP = (R)-pantothenate + AMP + diphosphate + H(+)</text>
        <dbReference type="Rhea" id="RHEA:10912"/>
        <dbReference type="ChEBI" id="CHEBI:15378"/>
        <dbReference type="ChEBI" id="CHEBI:15980"/>
        <dbReference type="ChEBI" id="CHEBI:29032"/>
        <dbReference type="ChEBI" id="CHEBI:30616"/>
        <dbReference type="ChEBI" id="CHEBI:33019"/>
        <dbReference type="ChEBI" id="CHEBI:57966"/>
        <dbReference type="ChEBI" id="CHEBI:456215"/>
        <dbReference type="EC" id="6.3.2.1"/>
    </reaction>
</comment>
<evidence type="ECO:0000256" key="5">
    <source>
        <dbReference type="ARBA" id="ARBA00022741"/>
    </source>
</evidence>
<keyword evidence="3 8" id="KW-0436">Ligase</keyword>
<keyword evidence="4 8" id="KW-0566">Pantothenate biosynthesis</keyword>
<name>A0AAE3QNS6_9BACT</name>
<comment type="miscellaneous">
    <text evidence="8">The reaction proceeds by a bi uni uni bi ping pong mechanism.</text>
</comment>
<dbReference type="GO" id="GO:0004592">
    <property type="term" value="F:pantoate-beta-alanine ligase activity"/>
    <property type="evidence" value="ECO:0007669"/>
    <property type="project" value="UniProtKB-UniRule"/>
</dbReference>
<feature type="binding site" evidence="8">
    <location>
        <begin position="30"/>
        <end position="37"/>
    </location>
    <ligand>
        <name>ATP</name>
        <dbReference type="ChEBI" id="CHEBI:30616"/>
    </ligand>
</feature>
<feature type="binding site" evidence="8">
    <location>
        <position position="153"/>
    </location>
    <ligand>
        <name>(R)-pantoate</name>
        <dbReference type="ChEBI" id="CHEBI:15980"/>
    </ligand>
</feature>
<comment type="caution">
    <text evidence="8">Lacks conserved residue(s) required for the propagation of feature annotation.</text>
</comment>
<dbReference type="GO" id="GO:0005524">
    <property type="term" value="F:ATP binding"/>
    <property type="evidence" value="ECO:0007669"/>
    <property type="project" value="UniProtKB-KW"/>
</dbReference>
<feature type="active site" description="Proton donor" evidence="8">
    <location>
        <position position="37"/>
    </location>
</feature>
<keyword evidence="5 8" id="KW-0547">Nucleotide-binding</keyword>
<protein>
    <recommendedName>
        <fullName evidence="8">Pantothenate synthetase</fullName>
        <shortName evidence="8">PS</shortName>
        <ecNumber evidence="8">6.3.2.1</ecNumber>
    </recommendedName>
    <alternativeName>
        <fullName evidence="8">Pantoate--beta-alanine ligase</fullName>
    </alternativeName>
    <alternativeName>
        <fullName evidence="8">Pantoate-activating enzyme</fullName>
    </alternativeName>
</protein>
<keyword evidence="8" id="KW-0963">Cytoplasm</keyword>
<evidence type="ECO:0000313" key="9">
    <source>
        <dbReference type="EMBL" id="MDJ1480733.1"/>
    </source>
</evidence>
<dbReference type="NCBIfam" id="TIGR00018">
    <property type="entry name" value="panC"/>
    <property type="match status" value="1"/>
</dbReference>
<accession>A0AAE3QNS6</accession>
<evidence type="ECO:0000256" key="8">
    <source>
        <dbReference type="HAMAP-Rule" id="MF_00158"/>
    </source>
</evidence>
<dbReference type="InterPro" id="IPR003721">
    <property type="entry name" value="Pantoate_ligase"/>
</dbReference>
<comment type="similarity">
    <text evidence="2 8">Belongs to the pantothenate synthetase family.</text>
</comment>
<evidence type="ECO:0000256" key="1">
    <source>
        <dbReference type="ARBA" id="ARBA00004990"/>
    </source>
</evidence>
<comment type="pathway">
    <text evidence="1 8">Cofactor biosynthesis; (R)-pantothenate biosynthesis; (R)-pantothenate from (R)-pantoate and beta-alanine: step 1/1.</text>
</comment>
<dbReference type="PANTHER" id="PTHR21299:SF1">
    <property type="entry name" value="PANTOATE--BETA-ALANINE LIGASE"/>
    <property type="match status" value="1"/>
</dbReference>
<evidence type="ECO:0000313" key="10">
    <source>
        <dbReference type="Proteomes" id="UP001241110"/>
    </source>
</evidence>
<evidence type="ECO:0000256" key="7">
    <source>
        <dbReference type="ARBA" id="ARBA00048258"/>
    </source>
</evidence>
<dbReference type="NCBIfam" id="TIGR00125">
    <property type="entry name" value="cyt_tran_rel"/>
    <property type="match status" value="1"/>
</dbReference>
<dbReference type="Gene3D" id="3.30.1300.10">
    <property type="entry name" value="Pantoate-beta-alanine ligase, C-terminal domain"/>
    <property type="match status" value="1"/>
</dbReference>
<comment type="caution">
    <text evidence="9">The sequence shown here is derived from an EMBL/GenBank/DDBJ whole genome shotgun (WGS) entry which is preliminary data.</text>
</comment>
<proteinExistence type="inferred from homology"/>
<organism evidence="9 10">
    <name type="scientific">Xanthocytophaga flava</name>
    <dbReference type="NCBI Taxonomy" id="3048013"/>
    <lineage>
        <taxon>Bacteria</taxon>
        <taxon>Pseudomonadati</taxon>
        <taxon>Bacteroidota</taxon>
        <taxon>Cytophagia</taxon>
        <taxon>Cytophagales</taxon>
        <taxon>Rhodocytophagaceae</taxon>
        <taxon>Xanthocytophaga</taxon>
    </lineage>
</organism>
<dbReference type="Pfam" id="PF02569">
    <property type="entry name" value="Pantoate_ligase"/>
    <property type="match status" value="1"/>
</dbReference>